<dbReference type="SMART" id="SM00912">
    <property type="entry name" value="Haemagg_act"/>
    <property type="match status" value="1"/>
</dbReference>
<dbReference type="NCBIfam" id="TIGR01901">
    <property type="entry name" value="adhes_NPXG"/>
    <property type="match status" value="1"/>
</dbReference>
<dbReference type="Gene3D" id="2.160.20.10">
    <property type="entry name" value="Single-stranded right-handed beta-helix, Pectin lyase-like"/>
    <property type="match status" value="2"/>
</dbReference>
<accession>A0ABV3TDE6</accession>
<keyword evidence="6" id="KW-1185">Reference proteome</keyword>
<dbReference type="Proteomes" id="UP001556709">
    <property type="component" value="Unassembled WGS sequence"/>
</dbReference>
<dbReference type="Pfam" id="PF05860">
    <property type="entry name" value="TPS"/>
    <property type="match status" value="1"/>
</dbReference>
<protein>
    <submittedName>
        <fullName evidence="5">Filamentous hemagglutinin N-terminal domain-containing protein</fullName>
    </submittedName>
</protein>
<evidence type="ECO:0000313" key="6">
    <source>
        <dbReference type="Proteomes" id="UP001556709"/>
    </source>
</evidence>
<dbReference type="PANTHER" id="PTHR12338">
    <property type="entry name" value="AUTOTRANSPORTER"/>
    <property type="match status" value="1"/>
</dbReference>
<gene>
    <name evidence="5" type="ORF">V6X73_07905</name>
</gene>
<comment type="subcellular location">
    <subcellularLocation>
        <location evidence="1">Secreted</location>
    </subcellularLocation>
</comment>
<evidence type="ECO:0000256" key="3">
    <source>
        <dbReference type="ARBA" id="ARBA00022729"/>
    </source>
</evidence>
<evidence type="ECO:0000256" key="1">
    <source>
        <dbReference type="ARBA" id="ARBA00004613"/>
    </source>
</evidence>
<proteinExistence type="predicted"/>
<evidence type="ECO:0000313" key="5">
    <source>
        <dbReference type="EMBL" id="MEX0469647.1"/>
    </source>
</evidence>
<dbReference type="InterPro" id="IPR008638">
    <property type="entry name" value="FhaB/CdiA-like_TPS"/>
</dbReference>
<keyword evidence="3" id="KW-0732">Signal</keyword>
<dbReference type="SUPFAM" id="SSF51126">
    <property type="entry name" value="Pectin lyase-like"/>
    <property type="match status" value="1"/>
</dbReference>
<dbReference type="EMBL" id="JBAKFM010000004">
    <property type="protein sequence ID" value="MEX0469647.1"/>
    <property type="molecule type" value="Genomic_DNA"/>
</dbReference>
<dbReference type="InterPro" id="IPR050909">
    <property type="entry name" value="Bact_Autotransporter_VF"/>
</dbReference>
<dbReference type="RefSeq" id="WP_367959342.1">
    <property type="nucleotide sequence ID" value="NZ_JBAKFK010000004.1"/>
</dbReference>
<comment type="caution">
    <text evidence="5">The sequence shown here is derived from an EMBL/GenBank/DDBJ whole genome shotgun (WGS) entry which is preliminary data.</text>
</comment>
<evidence type="ECO:0000259" key="4">
    <source>
        <dbReference type="SMART" id="SM00912"/>
    </source>
</evidence>
<dbReference type="InterPro" id="IPR011050">
    <property type="entry name" value="Pectin_lyase_fold/virulence"/>
</dbReference>
<dbReference type="InterPro" id="IPR012334">
    <property type="entry name" value="Pectin_lyas_fold"/>
</dbReference>
<feature type="domain" description="Filamentous haemagglutinin FhaB/tRNA nuclease CdiA-like TPS" evidence="4">
    <location>
        <begin position="38"/>
        <end position="150"/>
    </location>
</feature>
<organism evidence="5 6">
    <name type="scientific">Spiribacter pallidus</name>
    <dbReference type="NCBI Taxonomy" id="1987936"/>
    <lineage>
        <taxon>Bacteria</taxon>
        <taxon>Pseudomonadati</taxon>
        <taxon>Pseudomonadota</taxon>
        <taxon>Gammaproteobacteria</taxon>
        <taxon>Chromatiales</taxon>
        <taxon>Ectothiorhodospiraceae</taxon>
        <taxon>Spiribacter</taxon>
    </lineage>
</organism>
<reference evidence="5 6" key="1">
    <citation type="submission" date="2024-02" db="EMBL/GenBank/DDBJ databases">
        <title>New especies of Spiribacter isolated from saline water.</title>
        <authorList>
            <person name="Leon M.J."/>
            <person name="De La Haba R."/>
            <person name="Sanchez-Porro C."/>
            <person name="Ventosa A."/>
        </authorList>
    </citation>
    <scope>NUCLEOTIDE SEQUENCE [LARGE SCALE GENOMIC DNA]</scope>
    <source>
        <strain evidence="6">ag22IC6-390</strain>
    </source>
</reference>
<dbReference type="PANTHER" id="PTHR12338:SF8">
    <property type="entry name" value="HEME_HEMOPEXIN-BINDING PROTEIN"/>
    <property type="match status" value="1"/>
</dbReference>
<evidence type="ECO:0000256" key="2">
    <source>
        <dbReference type="ARBA" id="ARBA00022525"/>
    </source>
</evidence>
<sequence length="386" mass="38849">MSETPVTALHRAARVAMVSGSVAALGLAGQWAKAAPAAGELPQGERITAGDATIGRDGRVMTITQRSDRLITEWQGFSIGREAHVEFIQPGRESAALNRVTSGRPSEIFGSLSANGQVLLVNQAGIHFASGSRVDAGSLVASTLAIADEDFLADRLRFAGGSQAGIVAEGEINVAEGGHLALVAPTIEQRGHIEAPSGGVALAAAEAVELTLGDTGLVSMKVERGALDAAIDNGGVIEVGDGAVVMTAEGMDELTRGVVNNTGTIEASGLSAEGGRIVLEADGAVNNTGRLAAGSEQGAGGEIRIDAGTVSEINGTLDVSSTAAGGGLVTVEADHIRLGGATMVDATGATGGGDVLIGGDWQGGDHAEYRVFNDPEALREAVSVDM</sequence>
<keyword evidence="2" id="KW-0964">Secreted</keyword>
<name>A0ABV3TDE6_9GAMM</name>
<feature type="non-terminal residue" evidence="5">
    <location>
        <position position="386"/>
    </location>
</feature>